<dbReference type="PANTHER" id="PTHR41244:SF1">
    <property type="entry name" value="GLYCOSYLTRANSFERASE"/>
    <property type="match status" value="1"/>
</dbReference>
<accession>A0ABM9NH71</accession>
<name>A0ABM9NH71_9GAMM</name>
<sequence>MMTKEQSPNVRAVAFYLPQYHPIPENDHWWGKGFTEWTNVTKARPLFPGHYQPHLPADLGFYDLRLAETREAQAALAKTYGIYGFCYYHYWFNGRRVLETPFNSVFSSGKPDFPFCLCWANENWTRTWDGLDQEILLAQHYSKEDDLAHIRALIPYFFDDRYIKIDGRPLVLIYRAEKIPDPRRLAELWRAEASRHGLPDLYLVRVESFVVNVDPREIGFDAAVEFAPYFPRLVGIFRTTPWRELVRFGVLPEIYLKHTIARYDSMVQYFLGKPEPNYPWFRCVTPGFDNTARRAEGAAIIVDSTPDKYRVWLEQIVRWTRCRRQGEERIVFINAWNEWAEGNHLEPDRKWGHGYLEATQRALAVPAAPENGLETTGYATARPPADTRALRYQLKRFYWDLHNKGKAFRTLLNHIGFRMGQTLLDRFHAPHG</sequence>
<organism evidence="1 2">
    <name type="scientific">Candidatus Methylocalor cossyra</name>
    <dbReference type="NCBI Taxonomy" id="3108543"/>
    <lineage>
        <taxon>Bacteria</taxon>
        <taxon>Pseudomonadati</taxon>
        <taxon>Pseudomonadota</taxon>
        <taxon>Gammaproteobacteria</taxon>
        <taxon>Methylococcales</taxon>
        <taxon>Methylococcaceae</taxon>
        <taxon>Candidatus Methylocalor</taxon>
    </lineage>
</organism>
<reference evidence="1 2" key="1">
    <citation type="submission" date="2024-04" db="EMBL/GenBank/DDBJ databases">
        <authorList>
            <person name="Cremers G."/>
        </authorList>
    </citation>
    <scope>NUCLEOTIDE SEQUENCE [LARGE SCALE GENOMIC DNA]</scope>
    <source>
        <strain evidence="1">MeCH1-AG</strain>
    </source>
</reference>
<dbReference type="InterPro" id="IPR032719">
    <property type="entry name" value="WbsX"/>
</dbReference>
<dbReference type="Gene3D" id="3.20.20.80">
    <property type="entry name" value="Glycosidases"/>
    <property type="match status" value="1"/>
</dbReference>
<dbReference type="PANTHER" id="PTHR41244">
    <property type="entry name" value="RHAMNAN SYNTHESIS F"/>
    <property type="match status" value="1"/>
</dbReference>
<evidence type="ECO:0000313" key="1">
    <source>
        <dbReference type="EMBL" id="CAL1239966.1"/>
    </source>
</evidence>
<protein>
    <submittedName>
        <fullName evidence="1">Glycosyltransferase WbsX</fullName>
    </submittedName>
</protein>
<dbReference type="RefSeq" id="WP_348759488.1">
    <property type="nucleotide sequence ID" value="NZ_OZ026884.1"/>
</dbReference>
<keyword evidence="2" id="KW-1185">Reference proteome</keyword>
<dbReference type="CDD" id="cd11579">
    <property type="entry name" value="Glyco_tran_WbsX"/>
    <property type="match status" value="1"/>
</dbReference>
<evidence type="ECO:0000313" key="2">
    <source>
        <dbReference type="Proteomes" id="UP001497493"/>
    </source>
</evidence>
<dbReference type="Proteomes" id="UP001497493">
    <property type="component" value="Chromosome"/>
</dbReference>
<proteinExistence type="predicted"/>
<dbReference type="EMBL" id="OZ026884">
    <property type="protein sequence ID" value="CAL1239966.1"/>
    <property type="molecule type" value="Genomic_DNA"/>
</dbReference>
<gene>
    <name evidence="1" type="ORF">MECH1_V1_1190</name>
</gene>
<dbReference type="Pfam" id="PF14307">
    <property type="entry name" value="Glyco_tran_WbsX"/>
    <property type="match status" value="1"/>
</dbReference>